<feature type="transmembrane region" description="Helical" evidence="1">
    <location>
        <begin position="29"/>
        <end position="49"/>
    </location>
</feature>
<keyword evidence="1" id="KW-0472">Membrane</keyword>
<evidence type="ECO:0000313" key="3">
    <source>
        <dbReference type="Proteomes" id="UP000642553"/>
    </source>
</evidence>
<sequence>MNILNIKSMKEKINLVRNYFGKFSIKQKIIGAIIVFMTLIVGMFFLFFYESEEDKLRITLEERLTNFMYEDFEFPEMLKKDLVKYDGSLEDYLNGKAKAIPIHKSKYDVDDYSRDIYDTITRNKSIKINISKIHNDKYECLAELSSYRKGEAGILFFDMTVRFELIGNSEQFSTDITKVIRNIYRINPDGSKTNMGDYKNMGHASRDCWRVVEYEK</sequence>
<gene>
    <name evidence="2" type="ORF">DMI76_06845</name>
</gene>
<protein>
    <submittedName>
        <fullName evidence="2">Uncharacterized protein</fullName>
    </submittedName>
</protein>
<dbReference type="Proteomes" id="UP000642553">
    <property type="component" value="Chromosome"/>
</dbReference>
<proteinExistence type="predicted"/>
<dbReference type="AlphaFoldDB" id="A0AAE6TAN0"/>
<dbReference type="EMBL" id="CP029701">
    <property type="protein sequence ID" value="QHV63097.1"/>
    <property type="molecule type" value="Genomic_DNA"/>
</dbReference>
<evidence type="ECO:0000256" key="1">
    <source>
        <dbReference type="SAM" id="Phobius"/>
    </source>
</evidence>
<keyword evidence="1" id="KW-0812">Transmembrane</keyword>
<accession>A0AAE6TAN0</accession>
<reference evidence="2" key="1">
    <citation type="submission" date="2018-05" db="EMBL/GenBank/DDBJ databases">
        <title>Complete genome sequnece of Akkermansia muciniphila EB-AMDK-40.</title>
        <authorList>
            <person name="Nam Y.-D."/>
            <person name="Chung W.-H."/>
            <person name="Park Y.S."/>
            <person name="Kang J."/>
        </authorList>
    </citation>
    <scope>NUCLEOTIDE SEQUENCE</scope>
    <source>
        <strain evidence="2">EB-AMDK-40</strain>
    </source>
</reference>
<name>A0AAE6TAN0_9BACT</name>
<keyword evidence="1" id="KW-1133">Transmembrane helix</keyword>
<evidence type="ECO:0000313" key="2">
    <source>
        <dbReference type="EMBL" id="QHV63097.1"/>
    </source>
</evidence>
<organism evidence="2 3">
    <name type="scientific">Akkermansia massiliensis</name>
    <dbReference type="NCBI Taxonomy" id="2927224"/>
    <lineage>
        <taxon>Bacteria</taxon>
        <taxon>Pseudomonadati</taxon>
        <taxon>Verrucomicrobiota</taxon>
        <taxon>Verrucomicrobiia</taxon>
        <taxon>Verrucomicrobiales</taxon>
        <taxon>Akkermansiaceae</taxon>
        <taxon>Akkermansia</taxon>
    </lineage>
</organism>